<dbReference type="AlphaFoldDB" id="A0A4R4VYS6"/>
<evidence type="ECO:0000313" key="2">
    <source>
        <dbReference type="Proteomes" id="UP000295258"/>
    </source>
</evidence>
<reference evidence="1 2" key="1">
    <citation type="submission" date="2019-03" db="EMBL/GenBank/DDBJ databases">
        <title>Draft genome sequences of novel Actinobacteria.</title>
        <authorList>
            <person name="Sahin N."/>
            <person name="Ay H."/>
            <person name="Saygin H."/>
        </authorList>
    </citation>
    <scope>NUCLEOTIDE SEQUENCE [LARGE SCALE GENOMIC DNA]</scope>
    <source>
        <strain evidence="1 2">KC310</strain>
    </source>
</reference>
<dbReference type="SUPFAM" id="SSF53850">
    <property type="entry name" value="Periplasmic binding protein-like II"/>
    <property type="match status" value="1"/>
</dbReference>
<comment type="caution">
    <text evidence="1">The sequence shown here is derived from an EMBL/GenBank/DDBJ whole genome shotgun (WGS) entry which is preliminary data.</text>
</comment>
<accession>A0A4R4VYS6</accession>
<protein>
    <submittedName>
        <fullName evidence="1">Transporter substrate-binding domain-containing protein</fullName>
    </submittedName>
</protein>
<gene>
    <name evidence="1" type="ORF">E1292_16680</name>
</gene>
<sequence length="77" mass="8350">AGYAEQAPGSFRLLNDPISEERWGVGLKEGEIASCQAVDRVITQMWRDGTAARLLRKWFGRTGLDLPTAPPPPAGCP</sequence>
<dbReference type="Proteomes" id="UP000295258">
    <property type="component" value="Unassembled WGS sequence"/>
</dbReference>
<dbReference type="Gene3D" id="3.40.190.10">
    <property type="entry name" value="Periplasmic binding protein-like II"/>
    <property type="match status" value="2"/>
</dbReference>
<dbReference type="EMBL" id="SMKO01000037">
    <property type="protein sequence ID" value="TDD05710.1"/>
    <property type="molecule type" value="Genomic_DNA"/>
</dbReference>
<keyword evidence="2" id="KW-1185">Reference proteome</keyword>
<evidence type="ECO:0000313" key="1">
    <source>
        <dbReference type="EMBL" id="TDD05710.1"/>
    </source>
</evidence>
<feature type="non-terminal residue" evidence="1">
    <location>
        <position position="1"/>
    </location>
</feature>
<organism evidence="1 2">
    <name type="scientific">Nonomuraea deserti</name>
    <dbReference type="NCBI Taxonomy" id="1848322"/>
    <lineage>
        <taxon>Bacteria</taxon>
        <taxon>Bacillati</taxon>
        <taxon>Actinomycetota</taxon>
        <taxon>Actinomycetes</taxon>
        <taxon>Streptosporangiales</taxon>
        <taxon>Streptosporangiaceae</taxon>
        <taxon>Nonomuraea</taxon>
    </lineage>
</organism>
<name>A0A4R4VYS6_9ACTN</name>
<proteinExistence type="predicted"/>